<evidence type="ECO:0000313" key="1">
    <source>
        <dbReference type="EMBL" id="KAI9513200.1"/>
    </source>
</evidence>
<dbReference type="EMBL" id="JAGFNK010000002">
    <property type="protein sequence ID" value="KAI9513200.1"/>
    <property type="molecule type" value="Genomic_DNA"/>
</dbReference>
<comment type="caution">
    <text evidence="1">The sequence shown here is derived from an EMBL/GenBank/DDBJ whole genome shotgun (WGS) entry which is preliminary data.</text>
</comment>
<keyword evidence="2" id="KW-1185">Reference proteome</keyword>
<reference evidence="1" key="1">
    <citation type="submission" date="2021-03" db="EMBL/GenBank/DDBJ databases">
        <title>Evolutionary priming and transition to the ectomycorrhizal habit in an iconic lineage of mushroom-forming fungi: is preadaptation a requirement?</title>
        <authorList>
            <consortium name="DOE Joint Genome Institute"/>
            <person name="Looney B.P."/>
            <person name="Miyauchi S."/>
            <person name="Morin E."/>
            <person name="Drula E."/>
            <person name="Courty P.E."/>
            <person name="Chicoki N."/>
            <person name="Fauchery L."/>
            <person name="Kohler A."/>
            <person name="Kuo A."/>
            <person name="LaButti K."/>
            <person name="Pangilinan J."/>
            <person name="Lipzen A."/>
            <person name="Riley R."/>
            <person name="Andreopoulos W."/>
            <person name="He G."/>
            <person name="Johnson J."/>
            <person name="Barry K.W."/>
            <person name="Grigoriev I.V."/>
            <person name="Nagy L."/>
            <person name="Hibbett D."/>
            <person name="Henrissat B."/>
            <person name="Matheny P.B."/>
            <person name="Labbe J."/>
            <person name="Martin A.F."/>
        </authorList>
    </citation>
    <scope>NUCLEOTIDE SEQUENCE</scope>
    <source>
        <strain evidence="1">BPL698</strain>
    </source>
</reference>
<organism evidence="1 2">
    <name type="scientific">Russula earlei</name>
    <dbReference type="NCBI Taxonomy" id="71964"/>
    <lineage>
        <taxon>Eukaryota</taxon>
        <taxon>Fungi</taxon>
        <taxon>Dikarya</taxon>
        <taxon>Basidiomycota</taxon>
        <taxon>Agaricomycotina</taxon>
        <taxon>Agaricomycetes</taxon>
        <taxon>Russulales</taxon>
        <taxon>Russulaceae</taxon>
        <taxon>Russula</taxon>
    </lineage>
</organism>
<sequence length="190" mass="21714">MHNPGRPFRLVGQLSRNVYDYWKAASSTTRPFVRRVQSALYWLPTLIVFTQVGCTVRTVTGNSMQPTLNPDLSRPRDVAIFNRWSVVIERRYERGDIVAFRSPREHGKLLVKRLIALPGDKVKTLPPHPETEVTIPAGHGWLEGDAPFNSEDSNHFGPVPLALIDSKLTWVFWPVDRAGFRRFPFEWPPG</sequence>
<gene>
    <name evidence="1" type="ORF">F5148DRAFT_281219</name>
</gene>
<evidence type="ECO:0000313" key="2">
    <source>
        <dbReference type="Proteomes" id="UP001207468"/>
    </source>
</evidence>
<proteinExistence type="predicted"/>
<name>A0ACC0UNB0_9AGAM</name>
<accession>A0ACC0UNB0</accession>
<protein>
    <submittedName>
        <fullName evidence="1">Peptidase S24/S26A/S26B/S26C</fullName>
    </submittedName>
</protein>
<dbReference type="Proteomes" id="UP001207468">
    <property type="component" value="Unassembled WGS sequence"/>
</dbReference>